<gene>
    <name evidence="4" type="ORF">E9934_14085</name>
</gene>
<accession>A0A4S8N4N8</accession>
<dbReference type="CDD" id="cd00143">
    <property type="entry name" value="PP2Cc"/>
    <property type="match status" value="1"/>
</dbReference>
<feature type="compositionally biased region" description="Gly residues" evidence="1">
    <location>
        <begin position="475"/>
        <end position="488"/>
    </location>
</feature>
<keyword evidence="2" id="KW-0812">Transmembrane</keyword>
<protein>
    <submittedName>
        <fullName evidence="4">Serine/threonine-protein phosphatase</fullName>
    </submittedName>
</protein>
<organism evidence="4 5">
    <name type="scientific">Nocardioides caeni</name>
    <dbReference type="NCBI Taxonomy" id="574700"/>
    <lineage>
        <taxon>Bacteria</taxon>
        <taxon>Bacillati</taxon>
        <taxon>Actinomycetota</taxon>
        <taxon>Actinomycetes</taxon>
        <taxon>Propionibacteriales</taxon>
        <taxon>Nocardioidaceae</taxon>
        <taxon>Nocardioides</taxon>
    </lineage>
</organism>
<dbReference type="InterPro" id="IPR036457">
    <property type="entry name" value="PPM-type-like_dom_sf"/>
</dbReference>
<dbReference type="PANTHER" id="PTHR47992">
    <property type="entry name" value="PROTEIN PHOSPHATASE"/>
    <property type="match status" value="1"/>
</dbReference>
<dbReference type="InterPro" id="IPR015655">
    <property type="entry name" value="PP2C"/>
</dbReference>
<dbReference type="EMBL" id="STGW01000010">
    <property type="protein sequence ID" value="THV10542.1"/>
    <property type="molecule type" value="Genomic_DNA"/>
</dbReference>
<dbReference type="OrthoDB" id="9801841at2"/>
<feature type="domain" description="PPM-type phosphatase" evidence="3">
    <location>
        <begin position="45"/>
        <end position="275"/>
    </location>
</feature>
<evidence type="ECO:0000313" key="4">
    <source>
        <dbReference type="EMBL" id="THV10542.1"/>
    </source>
</evidence>
<dbReference type="PROSITE" id="PS51746">
    <property type="entry name" value="PPM_2"/>
    <property type="match status" value="1"/>
</dbReference>
<evidence type="ECO:0000256" key="2">
    <source>
        <dbReference type="SAM" id="Phobius"/>
    </source>
</evidence>
<dbReference type="Pfam" id="PF00481">
    <property type="entry name" value="PP2C"/>
    <property type="match status" value="1"/>
</dbReference>
<dbReference type="Proteomes" id="UP000307087">
    <property type="component" value="Unassembled WGS sequence"/>
</dbReference>
<dbReference type="SUPFAM" id="SSF81606">
    <property type="entry name" value="PP2C-like"/>
    <property type="match status" value="1"/>
</dbReference>
<evidence type="ECO:0000259" key="3">
    <source>
        <dbReference type="PROSITE" id="PS51746"/>
    </source>
</evidence>
<feature type="region of interest" description="Disordered" evidence="1">
    <location>
        <begin position="1"/>
        <end position="21"/>
    </location>
</feature>
<keyword evidence="5" id="KW-1185">Reference proteome</keyword>
<dbReference type="Gene3D" id="3.60.40.10">
    <property type="entry name" value="PPM-type phosphatase domain"/>
    <property type="match status" value="1"/>
</dbReference>
<dbReference type="SMART" id="SM00332">
    <property type="entry name" value="PP2Cc"/>
    <property type="match status" value="1"/>
</dbReference>
<proteinExistence type="predicted"/>
<dbReference type="AlphaFoldDB" id="A0A4S8N4N8"/>
<evidence type="ECO:0000313" key="5">
    <source>
        <dbReference type="Proteomes" id="UP000307087"/>
    </source>
</evidence>
<name>A0A4S8N4N8_9ACTN</name>
<sequence length="500" mass="52760">MDATAERPVLDPSQPGGAGDTQVIGALSPDTVDNPAVAPSLLRLDFHAVSDVGRVRKDNQDSGYAGPWLLAVCDGVGGAARGDIASSTAINELRQLDEPAGSVDLVERVNDGLHEAHVSIGSQVDHDPSLNGTSTTATVALFDGHRLALGHVGDSRAYLLRDGEISQLTNDHTFVQSLIDEGRITPEEARVHPHRNLILKALDGLHDVEPDLFALELVVGDRLFLCSDGACGVLEDHEIAALLTDTTPEAAATELVRASLDAGSSDNVTCVVADVLDGAAADGVTAAPVVVGAAAELKQRRRPLFRGRNDTGEIEPIDADIPEGLDHAIPEDPLIDPEAMRYAPQAPPRFVWGRRAMVLVVLIGMVWIALGTAYWWSQQQYYIGEDDGRVVIFQGVNVPGLNHVHERSDVVYDDLPMLQQEQVDDMPDADDADAARERIERIAQAAAESEESGDDLEEPPASPAPTAPSESVSGAGNGAGLGSGGGSGVNSSRDDTTPTE</sequence>
<keyword evidence="2" id="KW-0472">Membrane</keyword>
<feature type="region of interest" description="Disordered" evidence="1">
    <location>
        <begin position="440"/>
        <end position="500"/>
    </location>
</feature>
<evidence type="ECO:0000256" key="1">
    <source>
        <dbReference type="SAM" id="MobiDB-lite"/>
    </source>
</evidence>
<feature type="transmembrane region" description="Helical" evidence="2">
    <location>
        <begin position="356"/>
        <end position="376"/>
    </location>
</feature>
<feature type="compositionally biased region" description="Acidic residues" evidence="1">
    <location>
        <begin position="448"/>
        <end position="458"/>
    </location>
</feature>
<keyword evidence="2" id="KW-1133">Transmembrane helix</keyword>
<dbReference type="SMART" id="SM00331">
    <property type="entry name" value="PP2C_SIG"/>
    <property type="match status" value="1"/>
</dbReference>
<dbReference type="InterPro" id="IPR001932">
    <property type="entry name" value="PPM-type_phosphatase-like_dom"/>
</dbReference>
<comment type="caution">
    <text evidence="4">The sequence shown here is derived from an EMBL/GenBank/DDBJ whole genome shotgun (WGS) entry which is preliminary data.</text>
</comment>
<dbReference type="GO" id="GO:0004722">
    <property type="term" value="F:protein serine/threonine phosphatase activity"/>
    <property type="evidence" value="ECO:0007669"/>
    <property type="project" value="InterPro"/>
</dbReference>
<reference evidence="4 5" key="1">
    <citation type="journal article" date="2009" name="Int. J. Syst. Evol. Microbiol.">
        <title>Nocardioides caeni sp. nov., isolated from wastewater.</title>
        <authorList>
            <person name="Yoon J.H."/>
            <person name="Kang S.J."/>
            <person name="Park S."/>
            <person name="Kim W."/>
            <person name="Oh T.K."/>
        </authorList>
    </citation>
    <scope>NUCLEOTIDE SEQUENCE [LARGE SCALE GENOMIC DNA]</scope>
    <source>
        <strain evidence="4 5">DSM 23134</strain>
    </source>
</reference>